<dbReference type="InterPro" id="IPR016039">
    <property type="entry name" value="Thiolase-like"/>
</dbReference>
<evidence type="ECO:0000313" key="3">
    <source>
        <dbReference type="Proteomes" id="UP001612741"/>
    </source>
</evidence>
<proteinExistence type="predicted"/>
<name>A0ABW7YVX0_9ACTN</name>
<evidence type="ECO:0000259" key="1">
    <source>
        <dbReference type="Pfam" id="PF22691"/>
    </source>
</evidence>
<feature type="domain" description="Thiolase C-terminal" evidence="1">
    <location>
        <begin position="251"/>
        <end position="376"/>
    </location>
</feature>
<dbReference type="Pfam" id="PF22691">
    <property type="entry name" value="Thiolase_C_1"/>
    <property type="match status" value="1"/>
</dbReference>
<organism evidence="2 3">
    <name type="scientific">Nonomuraea typhae</name>
    <dbReference type="NCBI Taxonomy" id="2603600"/>
    <lineage>
        <taxon>Bacteria</taxon>
        <taxon>Bacillati</taxon>
        <taxon>Actinomycetota</taxon>
        <taxon>Actinomycetes</taxon>
        <taxon>Streptosporangiales</taxon>
        <taxon>Streptosporangiaceae</taxon>
        <taxon>Nonomuraea</taxon>
    </lineage>
</organism>
<dbReference type="Gene3D" id="3.40.47.10">
    <property type="match status" value="1"/>
</dbReference>
<accession>A0ABW7YVX0</accession>
<dbReference type="SUPFAM" id="SSF53901">
    <property type="entry name" value="Thiolase-like"/>
    <property type="match status" value="2"/>
</dbReference>
<dbReference type="InterPro" id="IPR055140">
    <property type="entry name" value="Thiolase_C_2"/>
</dbReference>
<evidence type="ECO:0000313" key="2">
    <source>
        <dbReference type="EMBL" id="MFI6498619.1"/>
    </source>
</evidence>
<protein>
    <submittedName>
        <fullName evidence="2">Thiolase C-terminal domain-containing protein</fullName>
    </submittedName>
</protein>
<keyword evidence="3" id="KW-1185">Reference proteome</keyword>
<dbReference type="CDD" id="cd00829">
    <property type="entry name" value="SCP-x_thiolase"/>
    <property type="match status" value="1"/>
</dbReference>
<dbReference type="EMBL" id="JBITGY010000003">
    <property type="protein sequence ID" value="MFI6498619.1"/>
    <property type="molecule type" value="Genomic_DNA"/>
</dbReference>
<dbReference type="PANTHER" id="PTHR42870">
    <property type="entry name" value="ACETYL-COA C-ACETYLTRANSFERASE"/>
    <property type="match status" value="1"/>
</dbReference>
<comment type="caution">
    <text evidence="2">The sequence shown here is derived from an EMBL/GenBank/DDBJ whole genome shotgun (WGS) entry which is preliminary data.</text>
</comment>
<sequence>MAKRLLNISDRAAIAGVGYTPFTKDSQVSTLTLACRAILAALSDAGLSPSDVDGLATHRVGDSAAPSLVAPALGIDDPAWYLDQFGGGSVSHAVAGQAALAVATGTAETVVFYRAINARSEFRMGQAANPGPEGQYQAPYGLVAPAQHFALAARAHMLKYGTTAEHFGQIAVRQRAAAAKNPRALMRTPITLDDYLASRWIAEPFRLLDCCLETDGACALVITTAERARSLRRTPVLISAAAWGGGQSFLSGADPTVSAAATLAPRLYGMAGITPADIDVAQLYDCFTYSVLVQLEDYGFCPKGEGGPFVASGEGPPVNTHGGFLSEGYVHGINHLAEAVSQLRGDAGDRQVPGARIALSTSQPGYILPATSALILRRP</sequence>
<gene>
    <name evidence="2" type="ORF">ACIBG2_14605</name>
</gene>
<dbReference type="RefSeq" id="WP_397081852.1">
    <property type="nucleotide sequence ID" value="NZ_JBITGY010000003.1"/>
</dbReference>
<dbReference type="PANTHER" id="PTHR42870:SF1">
    <property type="entry name" value="NON-SPECIFIC LIPID-TRANSFER PROTEIN-LIKE 2"/>
    <property type="match status" value="1"/>
</dbReference>
<dbReference type="PIRSF" id="PIRSF000429">
    <property type="entry name" value="Ac-CoA_Ac_transf"/>
    <property type="match status" value="1"/>
</dbReference>
<dbReference type="InterPro" id="IPR002155">
    <property type="entry name" value="Thiolase"/>
</dbReference>
<dbReference type="Proteomes" id="UP001612741">
    <property type="component" value="Unassembled WGS sequence"/>
</dbReference>
<reference evidence="2 3" key="1">
    <citation type="submission" date="2024-10" db="EMBL/GenBank/DDBJ databases">
        <title>The Natural Products Discovery Center: Release of the First 8490 Sequenced Strains for Exploring Actinobacteria Biosynthetic Diversity.</title>
        <authorList>
            <person name="Kalkreuter E."/>
            <person name="Kautsar S.A."/>
            <person name="Yang D."/>
            <person name="Bader C.D."/>
            <person name="Teijaro C.N."/>
            <person name="Fluegel L."/>
            <person name="Davis C.M."/>
            <person name="Simpson J.R."/>
            <person name="Lauterbach L."/>
            <person name="Steele A.D."/>
            <person name="Gui C."/>
            <person name="Meng S."/>
            <person name="Li G."/>
            <person name="Viehrig K."/>
            <person name="Ye F."/>
            <person name="Su P."/>
            <person name="Kiefer A.F."/>
            <person name="Nichols A."/>
            <person name="Cepeda A.J."/>
            <person name="Yan W."/>
            <person name="Fan B."/>
            <person name="Jiang Y."/>
            <person name="Adhikari A."/>
            <person name="Zheng C.-J."/>
            <person name="Schuster L."/>
            <person name="Cowan T.M."/>
            <person name="Smanski M.J."/>
            <person name="Chevrette M.G."/>
            <person name="De Carvalho L.P.S."/>
            <person name="Shen B."/>
        </authorList>
    </citation>
    <scope>NUCLEOTIDE SEQUENCE [LARGE SCALE GENOMIC DNA]</scope>
    <source>
        <strain evidence="2 3">NPDC050545</strain>
    </source>
</reference>